<dbReference type="EMBL" id="CP001686">
    <property type="protein sequence ID" value="ACV06460.1"/>
    <property type="molecule type" value="Genomic_DNA"/>
</dbReference>
<dbReference type="Gene3D" id="3.30.70.1060">
    <property type="entry name" value="Dimeric alpha+beta barrel"/>
    <property type="match status" value="1"/>
</dbReference>
<keyword evidence="4" id="KW-1185">Reference proteome</keyword>
<dbReference type="AlphaFoldDB" id="C7NHV3"/>
<dbReference type="HOGENOM" id="CLU_130902_3_1_11"/>
<dbReference type="SUPFAM" id="SSF54909">
    <property type="entry name" value="Dimeric alpha+beta barrel"/>
    <property type="match status" value="1"/>
</dbReference>
<feature type="domain" description="YCII-related" evidence="2">
    <location>
        <begin position="22"/>
        <end position="115"/>
    </location>
</feature>
<dbReference type="Proteomes" id="UP000006666">
    <property type="component" value="Chromosome"/>
</dbReference>
<dbReference type="PANTHER" id="PTHR35174">
    <property type="entry name" value="BLL7171 PROTEIN-RELATED"/>
    <property type="match status" value="1"/>
</dbReference>
<evidence type="ECO:0000256" key="1">
    <source>
        <dbReference type="ARBA" id="ARBA00007689"/>
    </source>
</evidence>
<dbReference type="STRING" id="478801.Ksed_14340"/>
<evidence type="ECO:0000313" key="4">
    <source>
        <dbReference type="Proteomes" id="UP000006666"/>
    </source>
</evidence>
<comment type="similarity">
    <text evidence="1">Belongs to the YciI family.</text>
</comment>
<proteinExistence type="inferred from homology"/>
<protein>
    <submittedName>
        <fullName evidence="3">Uncharacterized conserved protein</fullName>
    </submittedName>
</protein>
<dbReference type="InterPro" id="IPR011008">
    <property type="entry name" value="Dimeric_a/b-barrel"/>
</dbReference>
<dbReference type="PANTHER" id="PTHR35174:SF3">
    <property type="entry name" value="BLL7171 PROTEIN"/>
    <property type="match status" value="1"/>
</dbReference>
<accession>C7NHV3</accession>
<dbReference type="KEGG" id="kse:Ksed_14340"/>
<dbReference type="eggNOG" id="COG3795">
    <property type="taxonomic scope" value="Bacteria"/>
</dbReference>
<sequence length="119" mass="12449">MQFMLTVHGSLQEGDEFGAYGSQEEMEQAFADTGAFNDRLEQAGQLVFAGGLLPASTAAVVDATAGDPVTTEGPYLPGPEHVGGFWVIDVPDRETALRLAGEGSAACRGTVEVRQFAGE</sequence>
<evidence type="ECO:0000259" key="2">
    <source>
        <dbReference type="Pfam" id="PF03795"/>
    </source>
</evidence>
<dbReference type="InterPro" id="IPR005545">
    <property type="entry name" value="YCII"/>
</dbReference>
<gene>
    <name evidence="3" type="ordered locus">Ksed_14340</name>
</gene>
<organism evidence="3 4">
    <name type="scientific">Kytococcus sedentarius (strain ATCC 14392 / DSM 20547 / JCM 11482 / CCUG 33030 / NBRC 15357 / NCTC 11040 / CCM 314 / 541)</name>
    <name type="common">Micrococcus sedentarius</name>
    <dbReference type="NCBI Taxonomy" id="478801"/>
    <lineage>
        <taxon>Bacteria</taxon>
        <taxon>Bacillati</taxon>
        <taxon>Actinomycetota</taxon>
        <taxon>Actinomycetes</taxon>
        <taxon>Micrococcales</taxon>
        <taxon>Kytococcaceae</taxon>
        <taxon>Kytococcus</taxon>
    </lineage>
</organism>
<reference evidence="3 4" key="1">
    <citation type="journal article" date="2009" name="Stand. Genomic Sci.">
        <title>Complete genome sequence of Kytococcus sedentarius type strain (541).</title>
        <authorList>
            <person name="Sims D."/>
            <person name="Brettin T."/>
            <person name="Detter J.C."/>
            <person name="Han C."/>
            <person name="Lapidus A."/>
            <person name="Copeland A."/>
            <person name="Glavina Del Rio T."/>
            <person name="Nolan M."/>
            <person name="Chen F."/>
            <person name="Lucas S."/>
            <person name="Tice H."/>
            <person name="Cheng J.F."/>
            <person name="Bruce D."/>
            <person name="Goodwin L."/>
            <person name="Pitluck S."/>
            <person name="Ovchinnikova G."/>
            <person name="Pati A."/>
            <person name="Ivanova N."/>
            <person name="Mavrommatis K."/>
            <person name="Chen A."/>
            <person name="Palaniappan K."/>
            <person name="D'haeseleer P."/>
            <person name="Chain P."/>
            <person name="Bristow J."/>
            <person name="Eisen J.A."/>
            <person name="Markowitz V."/>
            <person name="Hugenholtz P."/>
            <person name="Schneider S."/>
            <person name="Goker M."/>
            <person name="Pukall R."/>
            <person name="Kyrpides N.C."/>
            <person name="Klenk H.P."/>
        </authorList>
    </citation>
    <scope>NUCLEOTIDE SEQUENCE [LARGE SCALE GENOMIC DNA]</scope>
    <source>
        <strain evidence="4">ATCC 14392 / DSM 20547 / JCM 11482 / CCUG 33030 / NBRC 15357 / NCTC 11040 / CCM 314 / 541</strain>
    </source>
</reference>
<name>C7NHV3_KYTSD</name>
<dbReference type="Pfam" id="PF03795">
    <property type="entry name" value="YCII"/>
    <property type="match status" value="1"/>
</dbReference>
<evidence type="ECO:0000313" key="3">
    <source>
        <dbReference type="EMBL" id="ACV06460.1"/>
    </source>
</evidence>
<dbReference type="RefSeq" id="WP_015779405.1">
    <property type="nucleotide sequence ID" value="NC_013169.1"/>
</dbReference>